<dbReference type="Gene3D" id="3.30.300.90">
    <property type="entry name" value="BolA-like"/>
    <property type="match status" value="1"/>
</dbReference>
<dbReference type="GO" id="GO:0005759">
    <property type="term" value="C:mitochondrial matrix"/>
    <property type="evidence" value="ECO:0007669"/>
    <property type="project" value="TreeGrafter"/>
</dbReference>
<organism evidence="2 3">
    <name type="scientific">Malassezia cuniculi</name>
    <dbReference type="NCBI Taxonomy" id="948313"/>
    <lineage>
        <taxon>Eukaryota</taxon>
        <taxon>Fungi</taxon>
        <taxon>Dikarya</taxon>
        <taxon>Basidiomycota</taxon>
        <taxon>Ustilaginomycotina</taxon>
        <taxon>Malasseziomycetes</taxon>
        <taxon>Malasseziales</taxon>
        <taxon>Malasseziaceae</taxon>
        <taxon>Malassezia</taxon>
    </lineage>
</organism>
<dbReference type="Proteomes" id="UP001219933">
    <property type="component" value="Chromosome 1"/>
</dbReference>
<dbReference type="InterPro" id="IPR036065">
    <property type="entry name" value="BolA-like_sf"/>
</dbReference>
<sequence>MSIESSMHQKLTASFQPARLAIRNDSSKHAHHAAMVAQGGGNGETHFFVDIVSQAFEGKTYVARHRAINSLLRDEFDRGLHALSIRAKTPAEVEKEEAAAAAAASGCGCGGGHA</sequence>
<accession>A0AAF0ET77</accession>
<dbReference type="AlphaFoldDB" id="A0AAF0ET77"/>
<dbReference type="GO" id="GO:0044572">
    <property type="term" value="P:[4Fe-4S] cluster assembly"/>
    <property type="evidence" value="ECO:0007669"/>
    <property type="project" value="TreeGrafter"/>
</dbReference>
<dbReference type="EMBL" id="CP119877">
    <property type="protein sequence ID" value="WFD33956.1"/>
    <property type="molecule type" value="Genomic_DNA"/>
</dbReference>
<evidence type="ECO:0000313" key="3">
    <source>
        <dbReference type="Proteomes" id="UP001219933"/>
    </source>
</evidence>
<evidence type="ECO:0000256" key="1">
    <source>
        <dbReference type="RuleBase" id="RU003860"/>
    </source>
</evidence>
<dbReference type="SUPFAM" id="SSF82657">
    <property type="entry name" value="BolA-like"/>
    <property type="match status" value="1"/>
</dbReference>
<dbReference type="InterPro" id="IPR002634">
    <property type="entry name" value="BolA"/>
</dbReference>
<dbReference type="PANTHER" id="PTHR46230">
    <property type="match status" value="1"/>
</dbReference>
<evidence type="ECO:0000313" key="2">
    <source>
        <dbReference type="EMBL" id="WFD33956.1"/>
    </source>
</evidence>
<dbReference type="PANTHER" id="PTHR46230:SF7">
    <property type="entry name" value="BOLA-LIKE PROTEIN 1"/>
    <property type="match status" value="1"/>
</dbReference>
<reference evidence="2" key="1">
    <citation type="submission" date="2023-03" db="EMBL/GenBank/DDBJ databases">
        <title>Mating type loci evolution in Malassezia.</title>
        <authorList>
            <person name="Coelho M.A."/>
        </authorList>
    </citation>
    <scope>NUCLEOTIDE SEQUENCE</scope>
    <source>
        <strain evidence="2">CBS 11721</strain>
    </source>
</reference>
<proteinExistence type="inferred from homology"/>
<dbReference type="Pfam" id="PF01722">
    <property type="entry name" value="BolA"/>
    <property type="match status" value="1"/>
</dbReference>
<gene>
    <name evidence="2" type="primary">uvi31</name>
    <name evidence="2" type="ORF">MCUN1_000784</name>
</gene>
<name>A0AAF0ET77_9BASI</name>
<comment type="similarity">
    <text evidence="1">Belongs to the BolA/IbaG family.</text>
</comment>
<dbReference type="PIRSF" id="PIRSF003113">
    <property type="entry name" value="BolA"/>
    <property type="match status" value="1"/>
</dbReference>
<keyword evidence="3" id="KW-1185">Reference proteome</keyword>
<protein>
    <submittedName>
        <fullName evidence="2">BolA domain UV induced protein Uvi31</fullName>
    </submittedName>
</protein>